<dbReference type="RefSeq" id="XP_008568625.1">
    <property type="nucleotide sequence ID" value="XM_008570403.1"/>
</dbReference>
<feature type="compositionally biased region" description="Low complexity" evidence="1">
    <location>
        <begin position="156"/>
        <end position="166"/>
    </location>
</feature>
<keyword evidence="3" id="KW-1185">Reference proteome</keyword>
<feature type="compositionally biased region" description="Pro residues" evidence="1">
    <location>
        <begin position="85"/>
        <end position="100"/>
    </location>
</feature>
<feature type="region of interest" description="Disordered" evidence="1">
    <location>
        <begin position="194"/>
        <end position="213"/>
    </location>
</feature>
<evidence type="ECO:0000313" key="4">
    <source>
        <dbReference type="RefSeq" id="XP_008568625.1"/>
    </source>
</evidence>
<reference evidence="4" key="1">
    <citation type="submission" date="2025-08" db="UniProtKB">
        <authorList>
            <consortium name="RefSeq"/>
        </authorList>
    </citation>
    <scope>IDENTIFICATION</scope>
</reference>
<evidence type="ECO:0000256" key="2">
    <source>
        <dbReference type="SAM" id="SignalP"/>
    </source>
</evidence>
<evidence type="ECO:0000313" key="3">
    <source>
        <dbReference type="Proteomes" id="UP000694923"/>
    </source>
</evidence>
<proteinExistence type="predicted"/>
<feature type="compositionally biased region" description="Low complexity" evidence="1">
    <location>
        <begin position="54"/>
        <end position="66"/>
    </location>
</feature>
<dbReference type="Proteomes" id="UP000694923">
    <property type="component" value="Unplaced"/>
</dbReference>
<feature type="signal peptide" evidence="2">
    <location>
        <begin position="1"/>
        <end position="39"/>
    </location>
</feature>
<keyword evidence="2" id="KW-0732">Signal</keyword>
<sequence length="213" mass="22348">MELGLRAPSALPHCPRSRQRPALWPALAALALLSSIAEASLGPTPRSPATREGPAPVLAPPAAHLPGGRMARLCGGRARRSQLQPPRPAPPPPAPSPAPTYSPSCIPRFVGRLRNPRRAISPLTPQPRDLLIAPESSPRQFWGQSRDLPLGPPPESSSLTAPSSESRSVGLLRAPLFVSGKPLTLKRGGEALAAMPDLGPPSSRHFLGAQAQV</sequence>
<gene>
    <name evidence="4" type="primary">ARTN</name>
</gene>
<protein>
    <submittedName>
        <fullName evidence="4">Artemin</fullName>
    </submittedName>
</protein>
<accession>A0ABM0QJT4</accession>
<organism evidence="3 4">
    <name type="scientific">Galeopterus variegatus</name>
    <name type="common">Malayan flying lemur</name>
    <name type="synonym">Cynocephalus variegatus</name>
    <dbReference type="NCBI Taxonomy" id="482537"/>
    <lineage>
        <taxon>Eukaryota</taxon>
        <taxon>Metazoa</taxon>
        <taxon>Chordata</taxon>
        <taxon>Craniata</taxon>
        <taxon>Vertebrata</taxon>
        <taxon>Euteleostomi</taxon>
        <taxon>Mammalia</taxon>
        <taxon>Eutheria</taxon>
        <taxon>Euarchontoglires</taxon>
        <taxon>Dermoptera</taxon>
        <taxon>Cynocephalidae</taxon>
        <taxon>Galeopterus</taxon>
    </lineage>
</organism>
<evidence type="ECO:0000256" key="1">
    <source>
        <dbReference type="SAM" id="MobiDB-lite"/>
    </source>
</evidence>
<dbReference type="GeneID" id="103588652"/>
<feature type="region of interest" description="Disordered" evidence="1">
    <location>
        <begin position="41"/>
        <end position="166"/>
    </location>
</feature>
<feature type="chain" id="PRO_5046613585" evidence="2">
    <location>
        <begin position="40"/>
        <end position="213"/>
    </location>
</feature>
<name>A0ABM0QJT4_GALVR</name>